<comment type="caution">
    <text evidence="3">The sequence shown here is derived from an EMBL/GenBank/DDBJ whole genome shotgun (WGS) entry which is preliminary data.</text>
</comment>
<keyword evidence="4" id="KW-1185">Reference proteome</keyword>
<keyword evidence="1" id="KW-1133">Transmembrane helix</keyword>
<dbReference type="GO" id="GO:0006508">
    <property type="term" value="P:proteolysis"/>
    <property type="evidence" value="ECO:0007669"/>
    <property type="project" value="UniProtKB-KW"/>
</dbReference>
<sequence length="232" mass="26926">MNKNFFNRSPWSWKELTLLLVLVLVLVPFFIEYLLLQALTDAFQNDLYSGTLVGFIMSIIFTLGLYFIAIKPKKLSWKEVGLQRFPKSYWGPIIGWTVVLIIVAIIVSYVMEWVFQIGVDNSKTESLQTRLTFINFIIAFVSAAIISPIYEEIFYRGFLYRWFRTKYGLFTGMFVSSFIFMIVHIPTFNTLPYTFLSGLIFAWTYEKTNSIYPAMIIHALFNGLSIILTATL</sequence>
<keyword evidence="3" id="KW-0645">Protease</keyword>
<keyword evidence="3" id="KW-0378">Hydrolase</keyword>
<evidence type="ECO:0000259" key="2">
    <source>
        <dbReference type="Pfam" id="PF02517"/>
    </source>
</evidence>
<feature type="transmembrane region" description="Helical" evidence="1">
    <location>
        <begin position="167"/>
        <end position="191"/>
    </location>
</feature>
<name>A0A494YTF5_9BACI</name>
<evidence type="ECO:0000313" key="4">
    <source>
        <dbReference type="Proteomes" id="UP000281813"/>
    </source>
</evidence>
<gene>
    <name evidence="3" type="ORF">D8M05_16280</name>
</gene>
<protein>
    <submittedName>
        <fullName evidence="3">CPBP family intramembrane metalloprotease</fullName>
    </submittedName>
</protein>
<organism evidence="3 4">
    <name type="scientific">Oceanobacillus bengalensis</name>
    <dbReference type="NCBI Taxonomy" id="1435466"/>
    <lineage>
        <taxon>Bacteria</taxon>
        <taxon>Bacillati</taxon>
        <taxon>Bacillota</taxon>
        <taxon>Bacilli</taxon>
        <taxon>Bacillales</taxon>
        <taxon>Bacillaceae</taxon>
        <taxon>Oceanobacillus</taxon>
    </lineage>
</organism>
<dbReference type="PANTHER" id="PTHR36435">
    <property type="entry name" value="SLR1288 PROTEIN"/>
    <property type="match status" value="1"/>
</dbReference>
<feature type="transmembrane region" description="Helical" evidence="1">
    <location>
        <begin position="211"/>
        <end position="230"/>
    </location>
</feature>
<dbReference type="EMBL" id="RBZO01000031">
    <property type="protein sequence ID" value="RKQ13417.1"/>
    <property type="molecule type" value="Genomic_DNA"/>
</dbReference>
<dbReference type="InterPro" id="IPR052710">
    <property type="entry name" value="CAAX_protease"/>
</dbReference>
<dbReference type="GO" id="GO:0008237">
    <property type="term" value="F:metallopeptidase activity"/>
    <property type="evidence" value="ECO:0007669"/>
    <property type="project" value="UniProtKB-KW"/>
</dbReference>
<reference evidence="3 4" key="1">
    <citation type="journal article" date="2015" name="Antonie Van Leeuwenhoek">
        <title>Oceanobacillus bengalensis sp. nov., a bacterium isolated from seawater of the Bay of Bengal.</title>
        <authorList>
            <person name="Yongchang O."/>
            <person name="Xiang W."/>
            <person name="Wang G."/>
        </authorList>
    </citation>
    <scope>NUCLEOTIDE SEQUENCE [LARGE SCALE GENOMIC DNA]</scope>
    <source>
        <strain evidence="3 4">MCCC 1K00260</strain>
    </source>
</reference>
<feature type="domain" description="CAAX prenyl protease 2/Lysostaphin resistance protein A-like" evidence="2">
    <location>
        <begin position="135"/>
        <end position="223"/>
    </location>
</feature>
<feature type="transmembrane region" description="Helical" evidence="1">
    <location>
        <begin position="16"/>
        <end position="35"/>
    </location>
</feature>
<dbReference type="RefSeq" id="WP_121133695.1">
    <property type="nucleotide sequence ID" value="NZ_JBHUFK010000047.1"/>
</dbReference>
<feature type="transmembrane region" description="Helical" evidence="1">
    <location>
        <begin position="131"/>
        <end position="155"/>
    </location>
</feature>
<dbReference type="GO" id="GO:0004175">
    <property type="term" value="F:endopeptidase activity"/>
    <property type="evidence" value="ECO:0007669"/>
    <property type="project" value="UniProtKB-ARBA"/>
</dbReference>
<keyword evidence="1" id="KW-0812">Transmembrane</keyword>
<evidence type="ECO:0000313" key="3">
    <source>
        <dbReference type="EMBL" id="RKQ13417.1"/>
    </source>
</evidence>
<evidence type="ECO:0000256" key="1">
    <source>
        <dbReference type="SAM" id="Phobius"/>
    </source>
</evidence>
<feature type="transmembrane region" description="Helical" evidence="1">
    <location>
        <begin position="89"/>
        <end position="111"/>
    </location>
</feature>
<dbReference type="OrthoDB" id="9782250at2"/>
<keyword evidence="1" id="KW-0472">Membrane</keyword>
<dbReference type="Pfam" id="PF02517">
    <property type="entry name" value="Rce1-like"/>
    <property type="match status" value="1"/>
</dbReference>
<dbReference type="AlphaFoldDB" id="A0A494YTF5"/>
<dbReference type="GO" id="GO:0080120">
    <property type="term" value="P:CAAX-box protein maturation"/>
    <property type="evidence" value="ECO:0007669"/>
    <property type="project" value="UniProtKB-ARBA"/>
</dbReference>
<dbReference type="InterPro" id="IPR003675">
    <property type="entry name" value="Rce1/LyrA-like_dom"/>
</dbReference>
<dbReference type="PANTHER" id="PTHR36435:SF1">
    <property type="entry name" value="CAAX AMINO TERMINAL PROTEASE FAMILY PROTEIN"/>
    <property type="match status" value="1"/>
</dbReference>
<proteinExistence type="predicted"/>
<feature type="transmembrane region" description="Helical" evidence="1">
    <location>
        <begin position="47"/>
        <end position="68"/>
    </location>
</feature>
<dbReference type="Proteomes" id="UP000281813">
    <property type="component" value="Unassembled WGS sequence"/>
</dbReference>
<accession>A0A494YTF5</accession>
<keyword evidence="3" id="KW-0482">Metalloprotease</keyword>